<dbReference type="Ensembl" id="ENSOSIT00000005092.1">
    <property type="protein sequence ID" value="ENSOSIP00000004761.1"/>
    <property type="gene ID" value="ENSOSIG00000003254.1"/>
</dbReference>
<dbReference type="Gene3D" id="3.10.100.10">
    <property type="entry name" value="Mannose-Binding Protein A, subunit A"/>
    <property type="match status" value="1"/>
</dbReference>
<dbReference type="PROSITE" id="PS50041">
    <property type="entry name" value="C_TYPE_LECTIN_2"/>
    <property type="match status" value="1"/>
</dbReference>
<evidence type="ECO:0000259" key="2">
    <source>
        <dbReference type="PROSITE" id="PS50041"/>
    </source>
</evidence>
<dbReference type="Pfam" id="PF00059">
    <property type="entry name" value="Lectin_C"/>
    <property type="match status" value="1"/>
</dbReference>
<keyword evidence="1" id="KW-0732">Signal</keyword>
<dbReference type="PANTHER" id="PTHR45784">
    <property type="entry name" value="C-TYPE LECTIN DOMAIN FAMILY 20 MEMBER A-RELATED"/>
    <property type="match status" value="1"/>
</dbReference>
<evidence type="ECO:0000313" key="4">
    <source>
        <dbReference type="Proteomes" id="UP000694383"/>
    </source>
</evidence>
<dbReference type="InterPro" id="IPR016186">
    <property type="entry name" value="C-type_lectin-like/link_sf"/>
</dbReference>
<keyword evidence="4" id="KW-1185">Reference proteome</keyword>
<dbReference type="SMART" id="SM00034">
    <property type="entry name" value="CLECT"/>
    <property type="match status" value="1"/>
</dbReference>
<evidence type="ECO:0000313" key="3">
    <source>
        <dbReference type="Ensembl" id="ENSOSIP00000004761.1"/>
    </source>
</evidence>
<name>A0A8C7WX66_9TELE</name>
<dbReference type="GeneTree" id="ENSGT01030000234892"/>
<evidence type="ECO:0000256" key="1">
    <source>
        <dbReference type="SAM" id="SignalP"/>
    </source>
</evidence>
<organism evidence="3 4">
    <name type="scientific">Oryzias sinensis</name>
    <name type="common">Chinese medaka</name>
    <dbReference type="NCBI Taxonomy" id="183150"/>
    <lineage>
        <taxon>Eukaryota</taxon>
        <taxon>Metazoa</taxon>
        <taxon>Chordata</taxon>
        <taxon>Craniata</taxon>
        <taxon>Vertebrata</taxon>
        <taxon>Euteleostomi</taxon>
        <taxon>Actinopterygii</taxon>
        <taxon>Neopterygii</taxon>
        <taxon>Teleostei</taxon>
        <taxon>Neoteleostei</taxon>
        <taxon>Acanthomorphata</taxon>
        <taxon>Ovalentaria</taxon>
        <taxon>Atherinomorphae</taxon>
        <taxon>Beloniformes</taxon>
        <taxon>Adrianichthyidae</taxon>
        <taxon>Oryziinae</taxon>
        <taxon>Oryzias</taxon>
    </lineage>
</organism>
<feature type="chain" id="PRO_5034196004" description="C-type lectin domain-containing protein" evidence="1">
    <location>
        <begin position="18"/>
        <end position="135"/>
    </location>
</feature>
<reference evidence="3" key="1">
    <citation type="submission" date="2025-08" db="UniProtKB">
        <authorList>
            <consortium name="Ensembl"/>
        </authorList>
    </citation>
    <scope>IDENTIFICATION</scope>
</reference>
<dbReference type="SUPFAM" id="SSF56436">
    <property type="entry name" value="C-type lectin-like"/>
    <property type="match status" value="1"/>
</dbReference>
<protein>
    <recommendedName>
        <fullName evidence="2">C-type lectin domain-containing protein</fullName>
    </recommendedName>
</protein>
<dbReference type="Proteomes" id="UP000694383">
    <property type="component" value="Unplaced"/>
</dbReference>
<accession>A0A8C7WX66</accession>
<feature type="domain" description="C-type lectin" evidence="2">
    <location>
        <begin position="16"/>
        <end position="119"/>
    </location>
</feature>
<dbReference type="InterPro" id="IPR016187">
    <property type="entry name" value="CTDL_fold"/>
</dbReference>
<reference evidence="3" key="2">
    <citation type="submission" date="2025-09" db="UniProtKB">
        <authorList>
            <consortium name="Ensembl"/>
        </authorList>
    </citation>
    <scope>IDENTIFICATION</scope>
</reference>
<dbReference type="AlphaFoldDB" id="A0A8C7WX66"/>
<dbReference type="PANTHER" id="PTHR45784:SF3">
    <property type="entry name" value="C-TYPE LECTIN DOMAIN FAMILY 4 MEMBER K-LIKE-RELATED"/>
    <property type="match status" value="1"/>
</dbReference>
<feature type="signal peptide" evidence="1">
    <location>
        <begin position="1"/>
        <end position="17"/>
    </location>
</feature>
<dbReference type="InterPro" id="IPR001304">
    <property type="entry name" value="C-type_lectin-like"/>
</dbReference>
<proteinExistence type="predicted"/>
<sequence length="135" mass="15936">MLFVCLFVSGQFCFIKCYMYEYEYIESQKNWTEAQEYCRKNHTDLATVTNMTDVKKLDQTAEQRPAWIGLKNDTNSNKTWHWSLPGLSFIEEEKNWSYGEPNDPGSELCVLLRTNLTWKTNTYCLLKQLKIPVQT</sequence>